<dbReference type="RefSeq" id="WP_271201664.1">
    <property type="nucleotide sequence ID" value="NZ_BSFL01000003.1"/>
</dbReference>
<dbReference type="PANTHER" id="PTHR43812">
    <property type="entry name" value="BLR2425 PROTEIN"/>
    <property type="match status" value="1"/>
</dbReference>
<dbReference type="InterPro" id="IPR002563">
    <property type="entry name" value="Flavin_Rdtase-like_dom"/>
</dbReference>
<dbReference type="Proteomes" id="UP001143309">
    <property type="component" value="Unassembled WGS sequence"/>
</dbReference>
<dbReference type="Pfam" id="PF01613">
    <property type="entry name" value="Flavin_Reduct"/>
    <property type="match status" value="1"/>
</dbReference>
<name>A0A9W6JSE3_9HYPH</name>
<dbReference type="GO" id="GO:0016646">
    <property type="term" value="F:oxidoreductase activity, acting on the CH-NH group of donors, NAD or NADP as acceptor"/>
    <property type="evidence" value="ECO:0007669"/>
    <property type="project" value="UniProtKB-ARBA"/>
</dbReference>
<gene>
    <name evidence="2" type="ORF">GCM10008174_29410</name>
</gene>
<feature type="domain" description="Flavin reductase like" evidence="1">
    <location>
        <begin position="20"/>
        <end position="173"/>
    </location>
</feature>
<dbReference type="PANTHER" id="PTHR43812:SF2">
    <property type="entry name" value="FLAVIN REDUCTASE LIKE DOMAIN-CONTAINING PROTEIN"/>
    <property type="match status" value="1"/>
</dbReference>
<proteinExistence type="predicted"/>
<comment type="caution">
    <text evidence="2">The sequence shown here is derived from an EMBL/GenBank/DDBJ whole genome shotgun (WGS) entry which is preliminary data.</text>
</comment>
<reference evidence="2" key="1">
    <citation type="journal article" date="2014" name="Int. J. Syst. Evol. Microbiol.">
        <title>Complete genome sequence of Corynebacterium casei LMG S-19264T (=DSM 44701T), isolated from a smear-ripened cheese.</title>
        <authorList>
            <consortium name="US DOE Joint Genome Institute (JGI-PGF)"/>
            <person name="Walter F."/>
            <person name="Albersmeier A."/>
            <person name="Kalinowski J."/>
            <person name="Ruckert C."/>
        </authorList>
    </citation>
    <scope>NUCLEOTIDE SEQUENCE</scope>
    <source>
        <strain evidence="2">VKM B-2748</strain>
    </source>
</reference>
<sequence>MTHSYEVAKGHRLPHDPFKAIVAPRPIGWISTVDAEGRPNLAPYSFFNGVAGSPPMVMFSSEGWKHSVANVDATGEFVCNFASLALKDAMNASSAYVAAGVSEFELAGLETADSSLIRPPRVKASPAALECKALSVTELSDLDGRRIGRWMVVGQVVAVHIREEFLTDGLFDTAKANALARCGYMDYAAVETVFALERPTA</sequence>
<dbReference type="SUPFAM" id="SSF50475">
    <property type="entry name" value="FMN-binding split barrel"/>
    <property type="match status" value="1"/>
</dbReference>
<organism evidence="2 3">
    <name type="scientific">Methylopila turkensis</name>
    <dbReference type="NCBI Taxonomy" id="1437816"/>
    <lineage>
        <taxon>Bacteria</taxon>
        <taxon>Pseudomonadati</taxon>
        <taxon>Pseudomonadota</taxon>
        <taxon>Alphaproteobacteria</taxon>
        <taxon>Hyphomicrobiales</taxon>
        <taxon>Methylopilaceae</taxon>
        <taxon>Methylopila</taxon>
    </lineage>
</organism>
<protein>
    <submittedName>
        <fullName evidence="2">Asp/Glu/hydantoin racemase</fullName>
    </submittedName>
</protein>
<accession>A0A9W6JSE3</accession>
<dbReference type="GO" id="GO:0010181">
    <property type="term" value="F:FMN binding"/>
    <property type="evidence" value="ECO:0007669"/>
    <property type="project" value="InterPro"/>
</dbReference>
<evidence type="ECO:0000313" key="3">
    <source>
        <dbReference type="Proteomes" id="UP001143309"/>
    </source>
</evidence>
<evidence type="ECO:0000313" key="2">
    <source>
        <dbReference type="EMBL" id="GLK81200.1"/>
    </source>
</evidence>
<evidence type="ECO:0000259" key="1">
    <source>
        <dbReference type="SMART" id="SM00903"/>
    </source>
</evidence>
<dbReference type="EMBL" id="BSFL01000003">
    <property type="protein sequence ID" value="GLK81200.1"/>
    <property type="molecule type" value="Genomic_DNA"/>
</dbReference>
<dbReference type="InterPro" id="IPR012349">
    <property type="entry name" value="Split_barrel_FMN-bd"/>
</dbReference>
<reference evidence="2" key="2">
    <citation type="submission" date="2023-01" db="EMBL/GenBank/DDBJ databases">
        <authorList>
            <person name="Sun Q."/>
            <person name="Evtushenko L."/>
        </authorList>
    </citation>
    <scope>NUCLEOTIDE SEQUENCE</scope>
    <source>
        <strain evidence="2">VKM B-2748</strain>
    </source>
</reference>
<dbReference type="AlphaFoldDB" id="A0A9W6JSE3"/>
<dbReference type="SMART" id="SM00903">
    <property type="entry name" value="Flavin_Reduct"/>
    <property type="match status" value="1"/>
</dbReference>
<keyword evidence="3" id="KW-1185">Reference proteome</keyword>
<dbReference type="Gene3D" id="2.30.110.10">
    <property type="entry name" value="Electron Transport, Fmn-binding Protein, Chain A"/>
    <property type="match status" value="1"/>
</dbReference>